<evidence type="ECO:0000256" key="1">
    <source>
        <dbReference type="SAM" id="MobiDB-lite"/>
    </source>
</evidence>
<keyword evidence="3" id="KW-1185">Reference proteome</keyword>
<accession>A0A1J9Q6M5</accession>
<dbReference type="SUPFAM" id="SSF81383">
    <property type="entry name" value="F-box domain"/>
    <property type="match status" value="1"/>
</dbReference>
<dbReference type="AlphaFoldDB" id="A0A1J9Q6M5"/>
<reference evidence="2 3" key="1">
    <citation type="submission" date="2015-07" db="EMBL/GenBank/DDBJ databases">
        <title>Emmonsia species relationships and genome sequence.</title>
        <authorList>
            <consortium name="The Broad Institute Genomics Platform"/>
            <person name="Cuomo C.A."/>
            <person name="Munoz J.F."/>
            <person name="Imamovic A."/>
            <person name="Priest M.E."/>
            <person name="Young S."/>
            <person name="Clay O.K."/>
            <person name="McEwen J.G."/>
        </authorList>
    </citation>
    <scope>NUCLEOTIDE SEQUENCE [LARGE SCALE GENOMIC DNA]</scope>
    <source>
        <strain evidence="2 3">UAMH 9510</strain>
    </source>
</reference>
<comment type="caution">
    <text evidence="2">The sequence shown here is derived from an EMBL/GenBank/DDBJ whole genome shotgun (WGS) entry which is preliminary data.</text>
</comment>
<dbReference type="Proteomes" id="UP000182235">
    <property type="component" value="Unassembled WGS sequence"/>
</dbReference>
<protein>
    <submittedName>
        <fullName evidence="2">Uncharacterized protein</fullName>
    </submittedName>
</protein>
<dbReference type="VEuPathDB" id="FungiDB:AJ78_03901"/>
<evidence type="ECO:0000313" key="3">
    <source>
        <dbReference type="Proteomes" id="UP000182235"/>
    </source>
</evidence>
<dbReference type="OrthoDB" id="9984533at2759"/>
<dbReference type="STRING" id="1447872.A0A1J9Q6M5"/>
<name>A0A1J9Q6M5_9EURO</name>
<dbReference type="EMBL" id="LGRN01000133">
    <property type="protein sequence ID" value="OJD15883.1"/>
    <property type="molecule type" value="Genomic_DNA"/>
</dbReference>
<feature type="compositionally biased region" description="Acidic residues" evidence="1">
    <location>
        <begin position="61"/>
        <end position="105"/>
    </location>
</feature>
<organism evidence="2 3">
    <name type="scientific">Emergomyces pasteurianus Ep9510</name>
    <dbReference type="NCBI Taxonomy" id="1447872"/>
    <lineage>
        <taxon>Eukaryota</taxon>
        <taxon>Fungi</taxon>
        <taxon>Dikarya</taxon>
        <taxon>Ascomycota</taxon>
        <taxon>Pezizomycotina</taxon>
        <taxon>Eurotiomycetes</taxon>
        <taxon>Eurotiomycetidae</taxon>
        <taxon>Onygenales</taxon>
        <taxon>Ajellomycetaceae</taxon>
        <taxon>Emergomyces</taxon>
    </lineage>
</organism>
<evidence type="ECO:0000313" key="2">
    <source>
        <dbReference type="EMBL" id="OJD15883.1"/>
    </source>
</evidence>
<gene>
    <name evidence="2" type="ORF">AJ78_03901</name>
</gene>
<dbReference type="Gene3D" id="1.20.1280.50">
    <property type="match status" value="1"/>
</dbReference>
<dbReference type="InterPro" id="IPR036047">
    <property type="entry name" value="F-box-like_dom_sf"/>
</dbReference>
<proteinExistence type="predicted"/>
<sequence>MGSFDVFCALCSSSLCQAEIGSASKRQREVRQRFIAKKIEELKACNNEQESPSVSDKSSEEQWEDATEVQENNSEDGQEVEDDNEDEDRDEEEEEEEEADDDDDDGAHSYDPDILNEESVKWLNVVHVLGYNPGAPGPSKAYISGQGEYVDYVTAGSHTSKVKLTITKLISLLDPNSPQNPNLAGELDNVSCYTHGWNNDIPAFPFHWCCFEILTRVLTGSTDICKINKDILYNVMIGLSPEYERRLAIDYGSILGVEQFWGSVPGEEYAVTHPTIIPGFEEALQQLISEMTLKATSTGRLQLADKVKLDPFSNLPYDILHYILQFLPGDSTRAFMAASWSVYNATRHPALWKRLIYWGMPWFWELHKLVEEHSTDLDYKNLYLWLDKATRPSYGMNGPFLGIANRRRIWGACTQLAERYFSSFHKPDNPDEPADEDFNSVLQELQIMQLPIVKYPQPNSEVRTISKQLLYTLDEFDSRSATLETFWTSGGSLMGLTVIFGTSRRVFGRAMATDGVHKRVIFIDSSNWITGLVLYMSELDLLDSRSSVAVEGIDIIFQFGQQASVGSKSGNHRSFMVSKGHYLIGLVGQTGEDEIISRFGILESPITKSRAFSTHDVKLVPTSDRPFGQQLLWGLGVSELESSSSSYGGRWPIWNHPDFHVLSSRNAGDISDGVPSDLVPYQPFIWALHDHELQKLTQISAYVKKDITKSGLMTCILGLRAAYTRRYWEPKRYVGEFPREDNEDGPQETPDGEICHFDINGPDSEYVVGVEFATGDFLRAIKDHFNVVRFEPVWEERRVLVIRTKTTGKSRARQTAICSLGLRLLFDPLQDTQRSRRKA</sequence>
<feature type="compositionally biased region" description="Polar residues" evidence="1">
    <location>
        <begin position="46"/>
        <end position="56"/>
    </location>
</feature>
<feature type="region of interest" description="Disordered" evidence="1">
    <location>
        <begin position="41"/>
        <end position="112"/>
    </location>
</feature>